<keyword evidence="1 5" id="KW-0436">Ligase</keyword>
<dbReference type="CDD" id="cd08962">
    <property type="entry name" value="GatD"/>
    <property type="match status" value="1"/>
</dbReference>
<dbReference type="Pfam" id="PF00710">
    <property type="entry name" value="Asparaginase"/>
    <property type="match status" value="1"/>
</dbReference>
<comment type="function">
    <text evidence="5 7">Allows the formation of correctly charged Gln-tRNA(Gln) through the transamidation of misacylated Glu-tRNA(Gln) in organisms which lack glutaminyl-tRNA synthetase. The reaction takes place in the presence of glutamine and ATP through an activated gamma-phospho-Glu-tRNA(Gln). The GatDE system is specific for glutamate and does not act on aspartate.</text>
</comment>
<feature type="domain" description="L-asparaginase N-terminal" evidence="8">
    <location>
        <begin position="80"/>
        <end position="266"/>
    </location>
</feature>
<sequence>MRFKPGDRVRVVKDDVVYEGIVLPKTEFSSEDIIMLKLDNGYNVGLSVEDAQVEVLNENVVSFEFEEPSQTFFRGGGNLRISFLSTGGTIVSKVDYETGAVKPAITAAELVDMVPDFKNQVSELEVLEVYRLFSEDLTPKIWEELSFEVAKRVKSGVDGVLIAHGTDTMTYTAAALAFSLRNLPIPIVIVGAQRSSDRPSTDAVLNLKASLKVFTEAPFGEVVVSMHGHTSDEYVLIHRGVKVRKMHSSRRDAFQSINDVPLAKVVFPSMEFKLINDRYIPRARLEDFELINRFSDEVALIKFYPGFECDLIDGLIDKGYKGLVFEGTGLGHVRNACVDNIARASELGVLTVMTTQTLFGRVNLNVYSTGRRLIKAGVIPAEDMLPEVAFVKLSWLLGSYNHLSVDEIKRLFLRNLVNEINYRHEDFIYPRWYHGD</sequence>
<dbReference type="Gene3D" id="3.40.50.1170">
    <property type="entry name" value="L-asparaginase, N-terminal domain"/>
    <property type="match status" value="1"/>
</dbReference>
<dbReference type="GO" id="GO:0006450">
    <property type="term" value="P:regulation of translational fidelity"/>
    <property type="evidence" value="ECO:0007669"/>
    <property type="project" value="InterPro"/>
</dbReference>
<dbReference type="InterPro" id="IPR040918">
    <property type="entry name" value="GatD_N"/>
</dbReference>
<dbReference type="InterPro" id="IPR027474">
    <property type="entry name" value="L-asparaginase_N"/>
</dbReference>
<feature type="domain" description="Asparaginase/glutaminase C-terminal" evidence="9">
    <location>
        <begin position="298"/>
        <end position="412"/>
    </location>
</feature>
<dbReference type="InterPro" id="IPR006033">
    <property type="entry name" value="AsnA_fam"/>
</dbReference>
<evidence type="ECO:0000256" key="5">
    <source>
        <dbReference type="HAMAP-Rule" id="MF_00586"/>
    </source>
</evidence>
<evidence type="ECO:0000313" key="12">
    <source>
        <dbReference type="Proteomes" id="UP000244093"/>
    </source>
</evidence>
<dbReference type="GO" id="GO:0050567">
    <property type="term" value="F:glutaminyl-tRNA synthase (glutamine-hydrolyzing) activity"/>
    <property type="evidence" value="ECO:0007669"/>
    <property type="project" value="UniProtKB-UniRule"/>
</dbReference>
<feature type="active site" evidence="5">
    <location>
        <position position="89"/>
    </location>
</feature>
<dbReference type="InterPro" id="IPR011878">
    <property type="entry name" value="GatD"/>
</dbReference>
<protein>
    <recommendedName>
        <fullName evidence="5 7">Glutamyl-tRNA(Gln) amidotransferase subunit D</fullName>
        <shortName evidence="5">Glu-ADT subunit D</shortName>
        <ecNumber evidence="5 7">6.3.5.-</ecNumber>
    </recommendedName>
</protein>
<dbReference type="Pfam" id="PF18195">
    <property type="entry name" value="GatD_N"/>
    <property type="match status" value="1"/>
</dbReference>
<dbReference type="PROSITE" id="PS00917">
    <property type="entry name" value="ASN_GLN_ASE_2"/>
    <property type="match status" value="1"/>
</dbReference>
<comment type="caution">
    <text evidence="11">The sequence shown here is derived from an EMBL/GenBank/DDBJ whole genome shotgun (WGS) entry which is preliminary data.</text>
</comment>
<dbReference type="PANTHER" id="PTHR11707:SF28">
    <property type="entry name" value="60 KDA LYSOPHOSPHOLIPASE"/>
    <property type="match status" value="1"/>
</dbReference>
<dbReference type="SUPFAM" id="SSF141300">
    <property type="entry name" value="GatD N-terminal domain-like"/>
    <property type="match status" value="1"/>
</dbReference>
<dbReference type="GO" id="GO:0006412">
    <property type="term" value="P:translation"/>
    <property type="evidence" value="ECO:0007669"/>
    <property type="project" value="UniProtKB-UniRule"/>
</dbReference>
<dbReference type="PRINTS" id="PR00139">
    <property type="entry name" value="ASNGLNASE"/>
</dbReference>
<feature type="domain" description="GatD N-terminal" evidence="10">
    <location>
        <begin position="3"/>
        <end position="56"/>
    </location>
</feature>
<feature type="active site" evidence="5">
    <location>
        <position position="167"/>
    </location>
</feature>
<dbReference type="AlphaFoldDB" id="A0A2R7Y7C8"/>
<comment type="catalytic activity">
    <reaction evidence="5 7">
        <text>L-glutamyl-tRNA(Gln) + L-glutamine + ATP + H2O = L-glutaminyl-tRNA(Gln) + L-glutamate + ADP + phosphate + H(+)</text>
        <dbReference type="Rhea" id="RHEA:17521"/>
        <dbReference type="Rhea" id="RHEA-COMP:9681"/>
        <dbReference type="Rhea" id="RHEA-COMP:9684"/>
        <dbReference type="ChEBI" id="CHEBI:15377"/>
        <dbReference type="ChEBI" id="CHEBI:15378"/>
        <dbReference type="ChEBI" id="CHEBI:29985"/>
        <dbReference type="ChEBI" id="CHEBI:30616"/>
        <dbReference type="ChEBI" id="CHEBI:43474"/>
        <dbReference type="ChEBI" id="CHEBI:58359"/>
        <dbReference type="ChEBI" id="CHEBI:78520"/>
        <dbReference type="ChEBI" id="CHEBI:78521"/>
        <dbReference type="ChEBI" id="CHEBI:456216"/>
    </reaction>
</comment>
<dbReference type="GO" id="GO:0016740">
    <property type="term" value="F:transferase activity"/>
    <property type="evidence" value="ECO:0007669"/>
    <property type="project" value="UniProtKB-KW"/>
</dbReference>
<keyword evidence="4 5" id="KW-0648">Protein biosynthesis</keyword>
<comment type="subunit">
    <text evidence="5 7">Heterodimer of GatD and GatE.</text>
</comment>
<keyword evidence="11" id="KW-0808">Transferase</keyword>
<gene>
    <name evidence="5" type="primary">gatD</name>
    <name evidence="11" type="ORF">B7O98_04805</name>
</gene>
<dbReference type="NCBIfam" id="TIGR00519">
    <property type="entry name" value="asnASE_I"/>
    <property type="match status" value="1"/>
</dbReference>
<evidence type="ECO:0000256" key="2">
    <source>
        <dbReference type="ARBA" id="ARBA00022741"/>
    </source>
</evidence>
<dbReference type="SMART" id="SM00870">
    <property type="entry name" value="Asparaginase"/>
    <property type="match status" value="1"/>
</dbReference>
<dbReference type="GO" id="GO:0005524">
    <property type="term" value="F:ATP binding"/>
    <property type="evidence" value="ECO:0007669"/>
    <property type="project" value="UniProtKB-KW"/>
</dbReference>
<dbReference type="InterPro" id="IPR027473">
    <property type="entry name" value="L-asparaginase_C"/>
</dbReference>
<organism evidence="11 12">
    <name type="scientific">Zestosphaera tikiterensis</name>
    <dbReference type="NCBI Taxonomy" id="1973259"/>
    <lineage>
        <taxon>Archaea</taxon>
        <taxon>Thermoproteota</taxon>
        <taxon>Thermoprotei</taxon>
        <taxon>Desulfurococcales</taxon>
        <taxon>Desulfurococcaceae</taxon>
        <taxon>Zestosphaera</taxon>
    </lineage>
</organism>
<dbReference type="SUPFAM" id="SSF53774">
    <property type="entry name" value="Glutaminase/Asparaginase"/>
    <property type="match status" value="1"/>
</dbReference>
<dbReference type="InterPro" id="IPR027475">
    <property type="entry name" value="Asparaginase/glutaminase_AS2"/>
</dbReference>
<dbReference type="NCBIfam" id="TIGR02153">
    <property type="entry name" value="gatD_arch"/>
    <property type="match status" value="1"/>
</dbReference>
<dbReference type="PANTHER" id="PTHR11707">
    <property type="entry name" value="L-ASPARAGINASE"/>
    <property type="match status" value="1"/>
</dbReference>
<comment type="similarity">
    <text evidence="5 7">Belongs to the asparaginase 1 family. GatD subfamily.</text>
</comment>
<proteinExistence type="inferred from homology"/>
<feature type="active site" evidence="5 6">
    <location>
        <position position="166"/>
    </location>
</feature>
<dbReference type="Pfam" id="PF17763">
    <property type="entry name" value="Asparaginase_C"/>
    <property type="match status" value="1"/>
</dbReference>
<evidence type="ECO:0000313" key="11">
    <source>
        <dbReference type="EMBL" id="PUA32772.1"/>
    </source>
</evidence>
<dbReference type="InterPro" id="IPR006034">
    <property type="entry name" value="Asparaginase/glutaminase-like"/>
</dbReference>
<dbReference type="EMBL" id="NBVN01000003">
    <property type="protein sequence ID" value="PUA32772.1"/>
    <property type="molecule type" value="Genomic_DNA"/>
</dbReference>
<name>A0A2R7Y7C8_9CREN</name>
<evidence type="ECO:0000256" key="6">
    <source>
        <dbReference type="PROSITE-ProRule" id="PRU10100"/>
    </source>
</evidence>
<evidence type="ECO:0000256" key="3">
    <source>
        <dbReference type="ARBA" id="ARBA00022840"/>
    </source>
</evidence>
<dbReference type="GO" id="GO:0004067">
    <property type="term" value="F:asparaginase activity"/>
    <property type="evidence" value="ECO:0007669"/>
    <property type="project" value="UniProtKB-UniRule"/>
</dbReference>
<evidence type="ECO:0000259" key="10">
    <source>
        <dbReference type="Pfam" id="PF18195"/>
    </source>
</evidence>
<evidence type="ECO:0000256" key="7">
    <source>
        <dbReference type="RuleBase" id="RU004457"/>
    </source>
</evidence>
<dbReference type="Gene3D" id="3.40.50.40">
    <property type="match status" value="1"/>
</dbReference>
<dbReference type="NCBIfam" id="NF003217">
    <property type="entry name" value="PRK04183.1"/>
    <property type="match status" value="1"/>
</dbReference>
<dbReference type="PIRSF" id="PIRSF500175">
    <property type="entry name" value="Glu_ADT_D"/>
    <property type="match status" value="1"/>
</dbReference>
<dbReference type="HAMAP" id="MF_00586">
    <property type="entry name" value="GatD"/>
    <property type="match status" value="1"/>
</dbReference>
<evidence type="ECO:0000259" key="9">
    <source>
        <dbReference type="Pfam" id="PF17763"/>
    </source>
</evidence>
<evidence type="ECO:0000259" key="8">
    <source>
        <dbReference type="Pfam" id="PF00710"/>
    </source>
</evidence>
<dbReference type="PROSITE" id="PS51732">
    <property type="entry name" value="ASN_GLN_ASE_3"/>
    <property type="match status" value="1"/>
</dbReference>
<evidence type="ECO:0000256" key="1">
    <source>
        <dbReference type="ARBA" id="ARBA00022598"/>
    </source>
</evidence>
<dbReference type="InterPro" id="IPR037152">
    <property type="entry name" value="L-asparaginase_N_sf"/>
</dbReference>
<dbReference type="InterPro" id="IPR040919">
    <property type="entry name" value="Asparaginase_C"/>
</dbReference>
<dbReference type="InterPro" id="IPR036152">
    <property type="entry name" value="Asp/glu_Ase-like_sf"/>
</dbReference>
<keyword evidence="3 5" id="KW-0067">ATP-binding</keyword>
<reference evidence="11 12" key="1">
    <citation type="journal article" date="2018" name="Syst. Appl. Microbiol.">
        <title>A new symbiotic nanoarchaeote (Candidatus Nanoclepta minutus) and its host (Zestosphaera tikiterensis gen. nov., sp. nov.) from a New Zealand hot spring.</title>
        <authorList>
            <person name="St John E."/>
            <person name="Liu Y."/>
            <person name="Podar M."/>
            <person name="Stott M.B."/>
            <person name="Meneghin J."/>
            <person name="Chen Z."/>
            <person name="Lagutin K."/>
            <person name="Mitchell K."/>
            <person name="Reysenbach A.L."/>
        </authorList>
    </citation>
    <scope>NUCLEOTIDE SEQUENCE [LARGE SCALE GENOMIC DNA]</scope>
    <source>
        <strain evidence="11">NZ3</strain>
    </source>
</reference>
<dbReference type="GO" id="GO:0006520">
    <property type="term" value="P:amino acid metabolic process"/>
    <property type="evidence" value="ECO:0007669"/>
    <property type="project" value="InterPro"/>
</dbReference>
<dbReference type="EC" id="6.3.5.-" evidence="5 7"/>
<dbReference type="Gene3D" id="2.30.30.520">
    <property type="match status" value="1"/>
</dbReference>
<evidence type="ECO:0000256" key="4">
    <source>
        <dbReference type="ARBA" id="ARBA00022917"/>
    </source>
</evidence>
<dbReference type="PIRSF" id="PIRSF001220">
    <property type="entry name" value="L-ASNase_gatD"/>
    <property type="match status" value="1"/>
</dbReference>
<dbReference type="Proteomes" id="UP000244093">
    <property type="component" value="Unassembled WGS sequence"/>
</dbReference>
<accession>A0A2R7Y7C8</accession>
<dbReference type="InterPro" id="IPR037222">
    <property type="entry name" value="GatD_N_sf"/>
</dbReference>
<feature type="active site" evidence="5">
    <location>
        <position position="245"/>
    </location>
</feature>
<keyword evidence="2 5" id="KW-0547">Nucleotide-binding</keyword>